<evidence type="ECO:0000313" key="1">
    <source>
        <dbReference type="EMBL" id="PMD34597.1"/>
    </source>
</evidence>
<gene>
    <name evidence="1" type="ORF">L207DRAFT_516754</name>
</gene>
<accession>A0A2J6R7V5</accession>
<reference evidence="1 2" key="1">
    <citation type="submission" date="2016-04" db="EMBL/GenBank/DDBJ databases">
        <title>A degradative enzymes factory behind the ericoid mycorrhizal symbiosis.</title>
        <authorList>
            <consortium name="DOE Joint Genome Institute"/>
            <person name="Martino E."/>
            <person name="Morin E."/>
            <person name="Grelet G."/>
            <person name="Kuo A."/>
            <person name="Kohler A."/>
            <person name="Daghino S."/>
            <person name="Barry K."/>
            <person name="Choi C."/>
            <person name="Cichocki N."/>
            <person name="Clum A."/>
            <person name="Copeland A."/>
            <person name="Hainaut M."/>
            <person name="Haridas S."/>
            <person name="Labutti K."/>
            <person name="Lindquist E."/>
            <person name="Lipzen A."/>
            <person name="Khouja H.-R."/>
            <person name="Murat C."/>
            <person name="Ohm R."/>
            <person name="Olson A."/>
            <person name="Spatafora J."/>
            <person name="Veneault-Fourrey C."/>
            <person name="Henrissat B."/>
            <person name="Grigoriev I."/>
            <person name="Martin F."/>
            <person name="Perotto S."/>
        </authorList>
    </citation>
    <scope>NUCLEOTIDE SEQUENCE [LARGE SCALE GENOMIC DNA]</scope>
    <source>
        <strain evidence="1 2">F</strain>
    </source>
</reference>
<name>A0A2J6R7V5_HYAVF</name>
<evidence type="ECO:0000313" key="2">
    <source>
        <dbReference type="Proteomes" id="UP000235786"/>
    </source>
</evidence>
<proteinExistence type="predicted"/>
<sequence>MPPFKLPTNHVQEYYESPGYSFNTLSIIQWKVVDIEITLPGVDGSLVILRQGTYGDA</sequence>
<dbReference type="Proteomes" id="UP000235786">
    <property type="component" value="Unassembled WGS sequence"/>
</dbReference>
<keyword evidence="2" id="KW-1185">Reference proteome</keyword>
<organism evidence="1 2">
    <name type="scientific">Hyaloscypha variabilis (strain UAMH 11265 / GT02V1 / F)</name>
    <name type="common">Meliniomyces variabilis</name>
    <dbReference type="NCBI Taxonomy" id="1149755"/>
    <lineage>
        <taxon>Eukaryota</taxon>
        <taxon>Fungi</taxon>
        <taxon>Dikarya</taxon>
        <taxon>Ascomycota</taxon>
        <taxon>Pezizomycotina</taxon>
        <taxon>Leotiomycetes</taxon>
        <taxon>Helotiales</taxon>
        <taxon>Hyaloscyphaceae</taxon>
        <taxon>Hyaloscypha</taxon>
        <taxon>Hyaloscypha variabilis</taxon>
    </lineage>
</organism>
<dbReference type="AlphaFoldDB" id="A0A2J6R7V5"/>
<dbReference type="EMBL" id="KZ613953">
    <property type="protein sequence ID" value="PMD34597.1"/>
    <property type="molecule type" value="Genomic_DNA"/>
</dbReference>
<protein>
    <submittedName>
        <fullName evidence="1">Uncharacterized protein</fullName>
    </submittedName>
</protein>